<protein>
    <submittedName>
        <fullName evidence="2">Alpha/beta hydrolase</fullName>
    </submittedName>
</protein>
<sequence>MPEVFFNGPSGRIEGRYTESNNKKAPLALVLHPHPLYGGTMNNKVVYNTYKTLVEHGFTVLRVNFRGVGRSQGTFDNGIGEMTDAATALDWLQINNQYSDINLIAGFSFGAWIAMQLIMRRPEINHFIAISPPVNKYDFSFLSPCPIPGLIVQGDQDSIVSEEAVVELANKLSKQRHIQVDYKLINGADHFFRNKIEELTQVLGEFLQLKFSNQSNNQQFVQSNIRDIEETIQETKRQKVFLD</sequence>
<dbReference type="InterPro" id="IPR029058">
    <property type="entry name" value="AB_hydrolase_fold"/>
</dbReference>
<dbReference type="Gene3D" id="3.40.50.1820">
    <property type="entry name" value="alpha/beta hydrolase"/>
    <property type="match status" value="1"/>
</dbReference>
<reference evidence="2 3" key="1">
    <citation type="submission" date="2022-10" db="EMBL/GenBank/DDBJ databases">
        <title>Host association and intracellularity evolved multiple times independently in the Rickettsiales.</title>
        <authorList>
            <person name="Castelli M."/>
            <person name="Nardi T."/>
            <person name="Gammuto L."/>
            <person name="Bellinzona G."/>
            <person name="Sabaneyeva E."/>
            <person name="Potekhin A."/>
            <person name="Serra V."/>
            <person name="Petroni G."/>
            <person name="Sassera D."/>
        </authorList>
    </citation>
    <scope>NUCLEOTIDE SEQUENCE [LARGE SCALE GENOMIC DNA]</scope>
    <source>
        <strain evidence="2 3">Kr 154-4</strain>
    </source>
</reference>
<dbReference type="EMBL" id="CP112932">
    <property type="protein sequence ID" value="WPY01403.1"/>
    <property type="molecule type" value="Genomic_DNA"/>
</dbReference>
<evidence type="ECO:0000313" key="3">
    <source>
        <dbReference type="Proteomes" id="UP001326613"/>
    </source>
</evidence>
<dbReference type="Pfam" id="PF02129">
    <property type="entry name" value="Peptidase_S15"/>
    <property type="match status" value="1"/>
</dbReference>
<dbReference type="Proteomes" id="UP001326613">
    <property type="component" value="Chromosome"/>
</dbReference>
<proteinExistence type="predicted"/>
<keyword evidence="2" id="KW-0378">Hydrolase</keyword>
<accession>A0ABZ0UWK1</accession>
<gene>
    <name evidence="2" type="ORF">Trichorick_01315</name>
</gene>
<name>A0ABZ0UWK1_9RICK</name>
<keyword evidence="3" id="KW-1185">Reference proteome</keyword>
<dbReference type="PANTHER" id="PTHR42103">
    <property type="entry name" value="ALPHA/BETA-HYDROLASES SUPERFAMILY PROTEIN"/>
    <property type="match status" value="1"/>
</dbReference>
<dbReference type="SUPFAM" id="SSF53474">
    <property type="entry name" value="alpha/beta-Hydrolases"/>
    <property type="match status" value="1"/>
</dbReference>
<dbReference type="GO" id="GO:0016787">
    <property type="term" value="F:hydrolase activity"/>
    <property type="evidence" value="ECO:0007669"/>
    <property type="project" value="UniProtKB-KW"/>
</dbReference>
<dbReference type="PANTHER" id="PTHR42103:SF2">
    <property type="entry name" value="AB HYDROLASE-1 DOMAIN-CONTAINING PROTEIN"/>
    <property type="match status" value="1"/>
</dbReference>
<evidence type="ECO:0000313" key="2">
    <source>
        <dbReference type="EMBL" id="WPY01403.1"/>
    </source>
</evidence>
<dbReference type="InterPro" id="IPR000383">
    <property type="entry name" value="Xaa-Pro-like_dom"/>
</dbReference>
<evidence type="ECO:0000259" key="1">
    <source>
        <dbReference type="Pfam" id="PF02129"/>
    </source>
</evidence>
<feature type="domain" description="Xaa-Pro dipeptidyl-peptidase-like" evidence="1">
    <location>
        <begin position="23"/>
        <end position="138"/>
    </location>
</feature>
<dbReference type="RefSeq" id="WP_323738177.1">
    <property type="nucleotide sequence ID" value="NZ_CP112932.1"/>
</dbReference>
<organism evidence="2 3">
    <name type="scientific">Candidatus Trichorickettsia mobilis</name>
    <dbReference type="NCBI Taxonomy" id="1346319"/>
    <lineage>
        <taxon>Bacteria</taxon>
        <taxon>Pseudomonadati</taxon>
        <taxon>Pseudomonadota</taxon>
        <taxon>Alphaproteobacteria</taxon>
        <taxon>Rickettsiales</taxon>
        <taxon>Rickettsiaceae</taxon>
        <taxon>Rickettsieae</taxon>
        <taxon>Candidatus Trichorickettsia</taxon>
    </lineage>
</organism>